<feature type="domain" description="Helicase C-terminal" evidence="8">
    <location>
        <begin position="638"/>
        <end position="845"/>
    </location>
</feature>
<comment type="function">
    <text evidence="5">RNA helicase that plays an essential role in pre-mRNA splicing as component of the U5 snRNP and U4/U6-U5 tri-snRNP complexes. Involved in spliceosome assembly, activation and disassembly.</text>
</comment>
<dbReference type="PANTHER" id="PTHR47961">
    <property type="entry name" value="DNA POLYMERASE THETA, PUTATIVE (AFU_ORTHOLOGUE AFUA_1G05260)-RELATED"/>
    <property type="match status" value="1"/>
</dbReference>
<dbReference type="GO" id="GO:0005524">
    <property type="term" value="F:ATP binding"/>
    <property type="evidence" value="ECO:0007669"/>
    <property type="project" value="UniProtKB-KW"/>
</dbReference>
<dbReference type="InterPro" id="IPR036390">
    <property type="entry name" value="WH_DNA-bd_sf"/>
</dbReference>
<dbReference type="InterPro" id="IPR003593">
    <property type="entry name" value="AAA+_ATPase"/>
</dbReference>
<dbReference type="InterPro" id="IPR027417">
    <property type="entry name" value="P-loop_NTPase"/>
</dbReference>
<dbReference type="GO" id="GO:0003676">
    <property type="term" value="F:nucleic acid binding"/>
    <property type="evidence" value="ECO:0007669"/>
    <property type="project" value="InterPro"/>
</dbReference>
<dbReference type="FunFam" id="1.10.3380.10:FF:000002">
    <property type="entry name" value="Activating signal cointegrator 1 complex subunit 3"/>
    <property type="match status" value="1"/>
</dbReference>
<keyword evidence="10" id="KW-1185">Reference proteome</keyword>
<reference evidence="9 10" key="1">
    <citation type="submission" date="2018-07" db="EMBL/GenBank/DDBJ databases">
        <title>The complete nuclear genome of the prasinophyte Chloropicon primus (CCMP1205).</title>
        <authorList>
            <person name="Pombert J.-F."/>
            <person name="Otis C."/>
            <person name="Turmel M."/>
            <person name="Lemieux C."/>
        </authorList>
    </citation>
    <scope>NUCLEOTIDE SEQUENCE [LARGE SCALE GENOMIC DNA]</scope>
    <source>
        <strain evidence="9 10">CCMP1205</strain>
    </source>
</reference>
<dbReference type="FunFam" id="1.10.10.10:FF:000024">
    <property type="entry name" value="U5 small nuclear ribonucleoprotein helicase"/>
    <property type="match status" value="1"/>
</dbReference>
<dbReference type="InterPro" id="IPR004179">
    <property type="entry name" value="Sec63-dom"/>
</dbReference>
<evidence type="ECO:0000259" key="8">
    <source>
        <dbReference type="PROSITE" id="PS51194"/>
    </source>
</evidence>
<dbReference type="PROSITE" id="PS51192">
    <property type="entry name" value="HELICASE_ATP_BIND_1"/>
    <property type="match status" value="2"/>
</dbReference>
<dbReference type="Gene3D" id="1.10.10.10">
    <property type="entry name" value="Winged helix-like DNA-binding domain superfamily/Winged helix DNA-binding domain"/>
    <property type="match status" value="2"/>
</dbReference>
<feature type="compositionally biased region" description="Basic and acidic residues" evidence="6">
    <location>
        <begin position="162"/>
        <end position="173"/>
    </location>
</feature>
<dbReference type="GO" id="GO:0016787">
    <property type="term" value="F:hydrolase activity"/>
    <property type="evidence" value="ECO:0007669"/>
    <property type="project" value="UniProtKB-KW"/>
</dbReference>
<dbReference type="InterPro" id="IPR011545">
    <property type="entry name" value="DEAD/DEAH_box_helicase_dom"/>
</dbReference>
<feature type="domain" description="Helicase ATP-binding" evidence="7">
    <location>
        <begin position="421"/>
        <end position="603"/>
    </location>
</feature>
<dbReference type="InterPro" id="IPR035892">
    <property type="entry name" value="C2_domain_sf"/>
</dbReference>
<protein>
    <submittedName>
        <fullName evidence="9">Sec63 domain-containing protein</fullName>
    </submittedName>
</protein>
<dbReference type="GO" id="GO:0004386">
    <property type="term" value="F:helicase activity"/>
    <property type="evidence" value="ECO:0007669"/>
    <property type="project" value="UniProtKB-KW"/>
</dbReference>
<dbReference type="EMBL" id="CP031047">
    <property type="protein sequence ID" value="QDZ24777.1"/>
    <property type="molecule type" value="Genomic_DNA"/>
</dbReference>
<evidence type="ECO:0000256" key="3">
    <source>
        <dbReference type="ARBA" id="ARBA00022806"/>
    </source>
</evidence>
<dbReference type="SUPFAM" id="SSF46785">
    <property type="entry name" value="Winged helix' DNA-binding domain"/>
    <property type="match status" value="2"/>
</dbReference>
<dbReference type="PIRSF" id="PIRSF039073">
    <property type="entry name" value="BRR2"/>
    <property type="match status" value="1"/>
</dbReference>
<evidence type="ECO:0000313" key="9">
    <source>
        <dbReference type="EMBL" id="QDZ24777.1"/>
    </source>
</evidence>
<dbReference type="FunFam" id="1.10.10.10:FF:000012">
    <property type="entry name" value="U5 small nuclear ribonucleoprotein helicase"/>
    <property type="match status" value="1"/>
</dbReference>
<proteinExistence type="predicted"/>
<keyword evidence="3" id="KW-0347">Helicase</keyword>
<dbReference type="CDD" id="cd18795">
    <property type="entry name" value="SF2_C_Ski2"/>
    <property type="match status" value="2"/>
</dbReference>
<dbReference type="InterPro" id="IPR036388">
    <property type="entry name" value="WH-like_DNA-bd_sf"/>
</dbReference>
<dbReference type="SMART" id="SM00973">
    <property type="entry name" value="Sec63"/>
    <property type="match status" value="2"/>
</dbReference>
<dbReference type="FunFam" id="3.40.50.300:FF:000231">
    <property type="entry name" value="Activating signal cointegrator 1 complex subunit 3"/>
    <property type="match status" value="1"/>
</dbReference>
<feature type="region of interest" description="Disordered" evidence="6">
    <location>
        <begin position="162"/>
        <end position="182"/>
    </location>
</feature>
<feature type="domain" description="Helicase C-terminal" evidence="8">
    <location>
        <begin position="1479"/>
        <end position="1689"/>
    </location>
</feature>
<evidence type="ECO:0000256" key="4">
    <source>
        <dbReference type="ARBA" id="ARBA00022840"/>
    </source>
</evidence>
<dbReference type="Gene3D" id="1.10.150.20">
    <property type="entry name" value="5' to 3' exonuclease, C-terminal subdomain"/>
    <property type="match status" value="1"/>
</dbReference>
<feature type="domain" description="Helicase ATP-binding" evidence="7">
    <location>
        <begin position="1268"/>
        <end position="1443"/>
    </location>
</feature>
<dbReference type="Gene3D" id="3.40.50.300">
    <property type="entry name" value="P-loop containing nucleotide triphosphate hydrolases"/>
    <property type="match status" value="4"/>
</dbReference>
<dbReference type="SUPFAM" id="SSF52540">
    <property type="entry name" value="P-loop containing nucleoside triphosphate hydrolases"/>
    <property type="match status" value="4"/>
</dbReference>
<dbReference type="InterPro" id="IPR057842">
    <property type="entry name" value="WH_MER3"/>
</dbReference>
<dbReference type="OrthoDB" id="5575at2759"/>
<dbReference type="SMART" id="SM00382">
    <property type="entry name" value="AAA"/>
    <property type="match status" value="2"/>
</dbReference>
<dbReference type="FunFam" id="3.40.50.300:FF:000102">
    <property type="entry name" value="RNA helicase, activating signal cointegrator 1"/>
    <property type="match status" value="1"/>
</dbReference>
<evidence type="ECO:0000256" key="2">
    <source>
        <dbReference type="ARBA" id="ARBA00022801"/>
    </source>
</evidence>
<dbReference type="Pfam" id="PF00270">
    <property type="entry name" value="DEAD"/>
    <property type="match status" value="2"/>
</dbReference>
<dbReference type="FunFam" id="3.40.50.300:FF:000198">
    <property type="entry name" value="Activating signal cointegrator 1 complex subunit"/>
    <property type="match status" value="1"/>
</dbReference>
<dbReference type="InterPro" id="IPR001650">
    <property type="entry name" value="Helicase_C-like"/>
</dbReference>
<dbReference type="FunFam" id="2.60.40.150:FF:000004">
    <property type="entry name" value="RNA helicase, activating signal cointegrator 1"/>
    <property type="match status" value="1"/>
</dbReference>
<dbReference type="PROSITE" id="PS51194">
    <property type="entry name" value="HELICASE_CTER"/>
    <property type="match status" value="2"/>
</dbReference>
<dbReference type="FunFam" id="3.40.50.300:FF:000062">
    <property type="entry name" value="U5 small nuclear ribonucleoprotein helicase"/>
    <property type="match status" value="1"/>
</dbReference>
<organism evidence="9 10">
    <name type="scientific">Chloropicon primus</name>
    <dbReference type="NCBI Taxonomy" id="1764295"/>
    <lineage>
        <taxon>Eukaryota</taxon>
        <taxon>Viridiplantae</taxon>
        <taxon>Chlorophyta</taxon>
        <taxon>Chloropicophyceae</taxon>
        <taxon>Chloropicales</taxon>
        <taxon>Chloropicaceae</taxon>
        <taxon>Chloropicon</taxon>
    </lineage>
</organism>
<evidence type="ECO:0000256" key="1">
    <source>
        <dbReference type="ARBA" id="ARBA00022741"/>
    </source>
</evidence>
<feature type="region of interest" description="Disordered" evidence="6">
    <location>
        <begin position="37"/>
        <end position="84"/>
    </location>
</feature>
<dbReference type="PANTHER" id="PTHR47961:SF13">
    <property type="entry name" value="ACTIVATING SIGNAL COINTEGRATOR 1 COMPLEX SUBUNIT 3"/>
    <property type="match status" value="1"/>
</dbReference>
<dbReference type="Pfam" id="PF00271">
    <property type="entry name" value="Helicase_C"/>
    <property type="match status" value="2"/>
</dbReference>
<dbReference type="SUPFAM" id="SSF81296">
    <property type="entry name" value="E set domains"/>
    <property type="match status" value="1"/>
</dbReference>
<dbReference type="InterPro" id="IPR014001">
    <property type="entry name" value="Helicase_ATP-bd"/>
</dbReference>
<dbReference type="GO" id="GO:0032991">
    <property type="term" value="C:protein-containing complex"/>
    <property type="evidence" value="ECO:0007669"/>
    <property type="project" value="UniProtKB-ARBA"/>
</dbReference>
<dbReference type="Pfam" id="PF02889">
    <property type="entry name" value="Sec63"/>
    <property type="match status" value="2"/>
</dbReference>
<dbReference type="Gene3D" id="2.60.40.150">
    <property type="entry name" value="C2 domain"/>
    <property type="match status" value="2"/>
</dbReference>
<dbReference type="SMART" id="SM00490">
    <property type="entry name" value="HELICc"/>
    <property type="match status" value="2"/>
</dbReference>
<dbReference type="Gene3D" id="1.10.3380.10">
    <property type="entry name" value="Sec63 N-terminal domain-like domain"/>
    <property type="match status" value="2"/>
</dbReference>
<keyword evidence="2" id="KW-0378">Hydrolase</keyword>
<evidence type="ECO:0000259" key="7">
    <source>
        <dbReference type="PROSITE" id="PS51192"/>
    </source>
</evidence>
<gene>
    <name evidence="9" type="ORF">A3770_14p72950</name>
</gene>
<evidence type="ECO:0000256" key="5">
    <source>
        <dbReference type="ARBA" id="ARBA00055371"/>
    </source>
</evidence>
<dbReference type="InterPro" id="IPR050474">
    <property type="entry name" value="Hel308_SKI2-like"/>
</dbReference>
<dbReference type="Proteomes" id="UP000316726">
    <property type="component" value="Chromosome 14"/>
</dbReference>
<name>A0A5B8MWG2_9CHLO</name>
<dbReference type="STRING" id="1764295.A0A5B8MWG2"/>
<sequence>MRRKLDSGFVSRVRDVIDADFSLEELLAEAEQVSQVLGSLSDSELRDRANLQSGHRHRTLEQRHSEGRSKGHGDSIAQGEQGGQERKEFGAEILDFVFPSKTYACVKGGKVLATSVASKHAVTKPADEFSDMTQQLKGLFASSSVEEGEDRRAKTEQKWLKPVQVEKKEEGGKKQGQGGDNDPSMDDCIATLLWFTDLCAKRDYHSMLVNIYSIVVGGNDAARVAAELFELLGDTSIEIISELSQRLEDLRKKLKVVLLHAYRRDQESKKEPRGDHRPGSKFSIVSEREQEIKKSALKASKKKSSNIQLSALLSWLQGVGIDGLIQIVTSSEEAREEDVKDPNEFDLDDYVGKGKVTLRSGLPPNAVRKKFKNHEEVFVPAQKNDPGANEPRVQISELEKWAQLAFKGYKELNRIQSKIFHTAYFSNENLLVCAPTGAGKTNIAMISVLHEVKKHMTGGMLDDSDFKIVYIAPMKALAAEVTATFSKRLEPLGINVKECTGDIQLSKREMSNTQMIVTTPEKWDVITRKGGDVSAAAEVRLLILDEVHLLNDERGAVIETLVARTQRQVEVSQSMIRIVGLSATLPSYKDVASFLGVNVETGLFYFDHTYRPVPLDTFFFGVNENNFAKREHIMNEIAFEKAIKSVQEGYQVMVFVHSRKKTAMGGRAFVELAAKSGYLDIFDADLNQSQQKELQKSKNKELNELVPKAIATHHAGMLRSDRNLAEKLFREGKIKVLFCTATLAWGVNLPVHTVIIKGTQVYDANKGGFNNIGILDVLQIFGRAGRPQYDSSGEAMIITTDDQLHHYIGAVTNQVPIESKFVSAMVDNLNAEIVLGTVTNMREACIWLSYTYLFTRMKKNPLAYGITWNAVNHDPSLSLPRREIVTNAARTLHECKMTVFDQKSGNFYITELGRIASLYYLKHSSVSLYNEKLHPHMSEADVIEMISQSAEFENISVREDEVDELSDLMTDGCPIDVRGGPENAHGKINILLQCYVSRTRFRSFALTMDAAYVADNAPRICRALFELCLKRGWCSMSELLLNICKALEHRCWSYEHSLRQFSEILKPEILYKLEKKNLTVGRLRDMSPQEIGSFLRHSSAGHVVKKAIEMIPQLELGVKLHPITRSVLQISLTIVPLFRWDSRLHHGTLKWWVWVEDQSNEHIYHSEVWMMTRKICEEGSHTVSFTIPIFEPLPPQYYIRVISDEWIGSEAFLEMSFRNLILPERHPAHTQLLDLDPLPLGALQKPSYESLYETKFTHFNPIQTQVFHTLYHTDKNVLLGAPTGSGKTICSELAIFRAFNEHPGKKIVYIAPLKALVKERVKDWRNGLCKKLGKKLVELTGDFTPDLQSLLATDLIVSTPEKWDGVSRSWSSRAYVKSVCLVVFDEIHLLGGDRGPIIEVIVSRMRYIAQETLQTVRLVGLSTALANARDLADWMGIPKDNQGHGEGLFNFRPSVRPVPLECHIQGYSSKFYCPRMATMNKPAYAAIQTHSLGKPVLVFVSSRRQTRITANDIITHAVADEKPKQMLNMQDFELEDVLEDIHDSALRHTLQFGIGLHHAGLSQRDREIVEELYVTCKIQVLVCTSTLAWGMNFPTHLVIIKGTEYFDAKEKRYVDFPITDVLQMMGRAGRPQFDKSGVAVIMVHEPKKSFYKKFLYEPFPVESSLADVLQDHVNAEIASGTVSNKQDVMEYLTWTYFFRRIMQNPTYYGLESMEEEDVTEFLSDLIEDTLEDLEDSGCISILNCGNETEIESLLLGKVSSFYYLSYKTAALFGEKIHEKMSLQETFEVLCAACEYDEMPVRHNEDLLNAELAEQVMGAGGWEVNVEDSDDPHFKVNVMFQAYFSRLPLPVSDYALDTKSALDQSIRIIQAMIDVATEKGWLTPVLNCILLLQMLSQGAWYTQPATMTLPFVSNKMAKKLPTLPKLVWYSRDFKRALGTIRKCGLPEKRAAAVTKICSSLPLLDVKISKKDGKSGSLAVELCKDNFKKGSNAYAPRFPKVKQEGWYVVLAAEETNKIHELKRVSFHNRGRVMVNLNNSSVDGTAGKTKLLVCSDTYLGLDQELSI</sequence>
<dbReference type="InterPro" id="IPR014756">
    <property type="entry name" value="Ig_E-set"/>
</dbReference>
<evidence type="ECO:0000256" key="6">
    <source>
        <dbReference type="SAM" id="MobiDB-lite"/>
    </source>
</evidence>
<evidence type="ECO:0000313" key="10">
    <source>
        <dbReference type="Proteomes" id="UP000316726"/>
    </source>
</evidence>
<keyword evidence="4" id="KW-0067">ATP-binding</keyword>
<dbReference type="SMART" id="SM00487">
    <property type="entry name" value="DEXDc"/>
    <property type="match status" value="2"/>
</dbReference>
<dbReference type="FunFam" id="1.10.3380.10:FF:000001">
    <property type="entry name" value="U5 small nuclear ribonucleoprotein helicase"/>
    <property type="match status" value="1"/>
</dbReference>
<accession>A0A5B8MWG2</accession>
<dbReference type="Pfam" id="PF23445">
    <property type="entry name" value="WHD_SNRNP200"/>
    <property type="match status" value="2"/>
</dbReference>
<dbReference type="SUPFAM" id="SSF158702">
    <property type="entry name" value="Sec63 N-terminal domain-like"/>
    <property type="match status" value="2"/>
</dbReference>
<keyword evidence="1" id="KW-0547">Nucleotide-binding</keyword>
<feature type="compositionally biased region" description="Basic and acidic residues" evidence="6">
    <location>
        <begin position="59"/>
        <end position="73"/>
    </location>
</feature>